<feature type="compositionally biased region" description="Basic and acidic residues" evidence="1">
    <location>
        <begin position="39"/>
        <end position="54"/>
    </location>
</feature>
<protein>
    <submittedName>
        <fullName evidence="2">Uncharacterized protein</fullName>
    </submittedName>
</protein>
<dbReference type="AlphaFoldDB" id="A0AAD9GJX4"/>
<accession>A0AAD9GJX4</accession>
<reference evidence="2" key="2">
    <citation type="submission" date="2021-05" db="EMBL/GenBank/DDBJ databases">
        <authorList>
            <person name="Pain A."/>
        </authorList>
    </citation>
    <scope>NUCLEOTIDE SEQUENCE</scope>
    <source>
        <strain evidence="2">1802A</strain>
    </source>
</reference>
<reference evidence="2" key="1">
    <citation type="journal article" date="2014" name="Nucleic Acids Res.">
        <title>The evolutionary dynamics of variant antigen genes in Babesia reveal a history of genomic innovation underlying host-parasite interaction.</title>
        <authorList>
            <person name="Jackson A.P."/>
            <person name="Otto T.D."/>
            <person name="Darby A."/>
            <person name="Ramaprasad A."/>
            <person name="Xia D."/>
            <person name="Echaide I.E."/>
            <person name="Farber M."/>
            <person name="Gahlot S."/>
            <person name="Gamble J."/>
            <person name="Gupta D."/>
            <person name="Gupta Y."/>
            <person name="Jackson L."/>
            <person name="Malandrin L."/>
            <person name="Malas T.B."/>
            <person name="Moussa E."/>
            <person name="Nair M."/>
            <person name="Reid A.J."/>
            <person name="Sanders M."/>
            <person name="Sharma J."/>
            <person name="Tracey A."/>
            <person name="Quail M.A."/>
            <person name="Weir W."/>
            <person name="Wastling J.M."/>
            <person name="Hall N."/>
            <person name="Willadsen P."/>
            <person name="Lingelbach K."/>
            <person name="Shiels B."/>
            <person name="Tait A."/>
            <person name="Berriman M."/>
            <person name="Allred D.R."/>
            <person name="Pain A."/>
        </authorList>
    </citation>
    <scope>NUCLEOTIDE SEQUENCE</scope>
    <source>
        <strain evidence="2">1802A</strain>
    </source>
</reference>
<evidence type="ECO:0000256" key="1">
    <source>
        <dbReference type="SAM" id="MobiDB-lite"/>
    </source>
</evidence>
<comment type="caution">
    <text evidence="2">The sequence shown here is derived from an EMBL/GenBank/DDBJ whole genome shotgun (WGS) entry which is preliminary data.</text>
</comment>
<gene>
    <name evidence="2" type="ORF">X943_003147</name>
</gene>
<feature type="region of interest" description="Disordered" evidence="1">
    <location>
        <begin position="33"/>
        <end position="88"/>
    </location>
</feature>
<proteinExistence type="predicted"/>
<keyword evidence="3" id="KW-1185">Reference proteome</keyword>
<name>A0AAD9GJX4_BABDI</name>
<sequence length="105" mass="11456">MSHPIAMEEILSAEYVKGNAFNTRIDTEVDAAVHAATPSKRENSTDTSRSDTPEYRGGYVKYGNPCPSPVEGGSHSDSHRNKDNNKNADMNLLVAAIVKYLDSEV</sequence>
<organism evidence="2 3">
    <name type="scientific">Babesia divergens</name>
    <dbReference type="NCBI Taxonomy" id="32595"/>
    <lineage>
        <taxon>Eukaryota</taxon>
        <taxon>Sar</taxon>
        <taxon>Alveolata</taxon>
        <taxon>Apicomplexa</taxon>
        <taxon>Aconoidasida</taxon>
        <taxon>Piroplasmida</taxon>
        <taxon>Babesiidae</taxon>
        <taxon>Babesia</taxon>
    </lineage>
</organism>
<evidence type="ECO:0000313" key="3">
    <source>
        <dbReference type="Proteomes" id="UP001195914"/>
    </source>
</evidence>
<evidence type="ECO:0000313" key="2">
    <source>
        <dbReference type="EMBL" id="KAK1939769.1"/>
    </source>
</evidence>
<dbReference type="EMBL" id="JAHBMH010000007">
    <property type="protein sequence ID" value="KAK1939769.1"/>
    <property type="molecule type" value="Genomic_DNA"/>
</dbReference>
<feature type="compositionally biased region" description="Basic and acidic residues" evidence="1">
    <location>
        <begin position="74"/>
        <end position="86"/>
    </location>
</feature>
<dbReference type="Proteomes" id="UP001195914">
    <property type="component" value="Unassembled WGS sequence"/>
</dbReference>